<dbReference type="SUPFAM" id="SSF48403">
    <property type="entry name" value="Ankyrin repeat"/>
    <property type="match status" value="1"/>
</dbReference>
<dbReference type="RefSeq" id="WP_220564501.1">
    <property type="nucleotide sequence ID" value="NZ_CP074133.1"/>
</dbReference>
<keyword evidence="4" id="KW-1185">Reference proteome</keyword>
<proteinExistence type="predicted"/>
<dbReference type="SMART" id="SM00248">
    <property type="entry name" value="ANK"/>
    <property type="match status" value="2"/>
</dbReference>
<name>A0ABX8BMM7_9ACTN</name>
<protein>
    <submittedName>
        <fullName evidence="3">Ankyrin repeat domain-containing protein</fullName>
    </submittedName>
</protein>
<feature type="repeat" description="ANK" evidence="1">
    <location>
        <begin position="404"/>
        <end position="433"/>
    </location>
</feature>
<evidence type="ECO:0000313" key="3">
    <source>
        <dbReference type="EMBL" id="QUX23277.1"/>
    </source>
</evidence>
<dbReference type="Pfam" id="PF12796">
    <property type="entry name" value="Ank_2"/>
    <property type="match status" value="1"/>
</dbReference>
<dbReference type="PROSITE" id="PS50088">
    <property type="entry name" value="ANK_REPEAT"/>
    <property type="match status" value="1"/>
</dbReference>
<reference evidence="3 4" key="1">
    <citation type="submission" date="2021-05" db="EMBL/GenBank/DDBJ databases">
        <title>Direct Submission.</title>
        <authorList>
            <person name="Li K."/>
            <person name="Gao J."/>
        </authorList>
    </citation>
    <scope>NUCLEOTIDE SEQUENCE [LARGE SCALE GENOMIC DNA]</scope>
    <source>
        <strain evidence="3 4">Mg02</strain>
    </source>
</reference>
<dbReference type="PROSITE" id="PS50297">
    <property type="entry name" value="ANK_REP_REGION"/>
    <property type="match status" value="1"/>
</dbReference>
<gene>
    <name evidence="3" type="ORF">KGD84_02440</name>
</gene>
<keyword evidence="1" id="KW-0040">ANK repeat</keyword>
<evidence type="ECO:0000313" key="4">
    <source>
        <dbReference type="Proteomes" id="UP000676079"/>
    </source>
</evidence>
<evidence type="ECO:0000256" key="2">
    <source>
        <dbReference type="SAM" id="MobiDB-lite"/>
    </source>
</evidence>
<dbReference type="InterPro" id="IPR002110">
    <property type="entry name" value="Ankyrin_rpt"/>
</dbReference>
<organism evidence="3 4">
    <name type="scientific">Nocardiopsis changdeensis</name>
    <dbReference type="NCBI Taxonomy" id="2831969"/>
    <lineage>
        <taxon>Bacteria</taxon>
        <taxon>Bacillati</taxon>
        <taxon>Actinomycetota</taxon>
        <taxon>Actinomycetes</taxon>
        <taxon>Streptosporangiales</taxon>
        <taxon>Nocardiopsidaceae</taxon>
        <taxon>Nocardiopsis</taxon>
    </lineage>
</organism>
<dbReference type="Proteomes" id="UP000676079">
    <property type="component" value="Chromosome"/>
</dbReference>
<feature type="region of interest" description="Disordered" evidence="2">
    <location>
        <begin position="171"/>
        <end position="228"/>
    </location>
</feature>
<dbReference type="EMBL" id="CP074133">
    <property type="protein sequence ID" value="QUX23277.1"/>
    <property type="molecule type" value="Genomic_DNA"/>
</dbReference>
<dbReference type="InterPro" id="IPR036770">
    <property type="entry name" value="Ankyrin_rpt-contain_sf"/>
</dbReference>
<evidence type="ECO:0000256" key="1">
    <source>
        <dbReference type="PROSITE-ProRule" id="PRU00023"/>
    </source>
</evidence>
<dbReference type="Gene3D" id="1.25.40.20">
    <property type="entry name" value="Ankyrin repeat-containing domain"/>
    <property type="match status" value="1"/>
</dbReference>
<sequence>MSRSDRANHLARHRRFSVTREMIERATERRLAGDWRGACEAAGVDVRIDPDRVRGEHGAQVADALLDDLRHLVPDLVRWHFPRAPVRDRPELRASAAVTLSRPGPGLRLAVLSPAPLGAPGHRLVLEVADGPLTGDRGAYGRGIRRYVEPWEGKRYLWDARYVHETRERWGGSAERAPFLNPDGSVRGPHLLPSEDPGPGGDPAARSEWAASPGRGGSGPHPGAGARRVPDDLHAVRIGLPPDHLHPVVRAALAPALPPADGPVGPPPWEPPEPVRVRCGGAWHLVSLRDGRLAGPHTDAEYARESALRALGGRSHGCFRVAGIWRTGGRGLPWRLRDHRTEFFARVRNGGTDTVLRYLAAGGDPRIRDGAGLTLLHHLAHTDHAVLLPRLLAAGLDVDAEAGPGVTPLYSAVRHGGDTALVRALIAAGARTDGLGVGRHAPESLASIVRRHTGWGLYPDAGPWEELLAELSAAE</sequence>
<accession>A0ABX8BMM7</accession>